<feature type="domain" description="FAD/NAD(P)-binding" evidence="6">
    <location>
        <begin position="3"/>
        <end position="289"/>
    </location>
</feature>
<sequence>MKRFVILGGGYGGLTVAHELLEGELPDDTIIVMIDRMPYQGLKTEYYSLVAGTVADIDLRVDFPSDPRLLVMYGEVMSVDLEAKQVGIAGQDPLDYEWLVIALGCTDKYHSIEGAELYSNSIQTFGAARKTYQAVNDVKPYGQVTIVGGGLSGVEIASELREGRPDINIRIVDRGPSILSAFPNKLQQYVSSWFIEHEVEMRGNVSIHKVEQGILYDQNNTSPLLTDVIVWTAGIQPVSLVQKINLPKDPTGRLIVNEYHQLPSHTDVFIVGDCSSIPFAPSAQAAEAQGKQVAEVMQAQWNDKTPKLSKIKLKGVLGSLGKKSGFGLMGRTPIMGRVPRVLKSGVLWMSKHHLG</sequence>
<name>A0ABS7BYH1_9BACL</name>
<dbReference type="Pfam" id="PF07992">
    <property type="entry name" value="Pyr_redox_2"/>
    <property type="match status" value="1"/>
</dbReference>
<dbReference type="RefSeq" id="WP_210038396.1">
    <property type="nucleotide sequence ID" value="NZ_JBHLVU010000022.1"/>
</dbReference>
<organism evidence="7 8">
    <name type="scientific">Paenibacillus sepulcri</name>
    <dbReference type="NCBI Taxonomy" id="359917"/>
    <lineage>
        <taxon>Bacteria</taxon>
        <taxon>Bacillati</taxon>
        <taxon>Bacillota</taxon>
        <taxon>Bacilli</taxon>
        <taxon>Bacillales</taxon>
        <taxon>Paenibacillaceae</taxon>
        <taxon>Paenibacillus</taxon>
    </lineage>
</organism>
<dbReference type="Proteomes" id="UP001519887">
    <property type="component" value="Unassembled WGS sequence"/>
</dbReference>
<evidence type="ECO:0000259" key="6">
    <source>
        <dbReference type="Pfam" id="PF07992"/>
    </source>
</evidence>
<dbReference type="EMBL" id="JAHZIK010000105">
    <property type="protein sequence ID" value="MBW7453699.1"/>
    <property type="molecule type" value="Genomic_DNA"/>
</dbReference>
<comment type="cofactor">
    <cofactor evidence="1">
        <name>FAD</name>
        <dbReference type="ChEBI" id="CHEBI:57692"/>
    </cofactor>
</comment>
<evidence type="ECO:0000313" key="8">
    <source>
        <dbReference type="Proteomes" id="UP001519887"/>
    </source>
</evidence>
<keyword evidence="8" id="KW-1185">Reference proteome</keyword>
<dbReference type="PANTHER" id="PTHR42913:SF3">
    <property type="entry name" value="64 KDA MITOCHONDRIAL NADH DEHYDROGENASE (EUROFUNG)"/>
    <property type="match status" value="1"/>
</dbReference>
<protein>
    <submittedName>
        <fullName evidence="7">NAD(P)/FAD-dependent oxidoreductase</fullName>
    </submittedName>
</protein>
<evidence type="ECO:0000256" key="2">
    <source>
        <dbReference type="ARBA" id="ARBA00005272"/>
    </source>
</evidence>
<dbReference type="PRINTS" id="PR00411">
    <property type="entry name" value="PNDRDTASEI"/>
</dbReference>
<dbReference type="InterPro" id="IPR051169">
    <property type="entry name" value="NADH-Q_oxidoreductase"/>
</dbReference>
<proteinExistence type="inferred from homology"/>
<keyword evidence="3" id="KW-0285">Flavoprotein</keyword>
<accession>A0ABS7BYH1</accession>
<comment type="caution">
    <text evidence="7">The sequence shown here is derived from an EMBL/GenBank/DDBJ whole genome shotgun (WGS) entry which is preliminary data.</text>
</comment>
<dbReference type="InterPro" id="IPR036188">
    <property type="entry name" value="FAD/NAD-bd_sf"/>
</dbReference>
<evidence type="ECO:0000256" key="1">
    <source>
        <dbReference type="ARBA" id="ARBA00001974"/>
    </source>
</evidence>
<evidence type="ECO:0000256" key="4">
    <source>
        <dbReference type="ARBA" id="ARBA00022827"/>
    </source>
</evidence>
<comment type="similarity">
    <text evidence="2">Belongs to the NADH dehydrogenase family.</text>
</comment>
<evidence type="ECO:0000256" key="3">
    <source>
        <dbReference type="ARBA" id="ARBA00022630"/>
    </source>
</evidence>
<dbReference type="InterPro" id="IPR023753">
    <property type="entry name" value="FAD/NAD-binding_dom"/>
</dbReference>
<gene>
    <name evidence="7" type="ORF">K0U00_06570</name>
</gene>
<keyword evidence="5" id="KW-0560">Oxidoreductase</keyword>
<keyword evidence="4" id="KW-0274">FAD</keyword>
<evidence type="ECO:0000313" key="7">
    <source>
        <dbReference type="EMBL" id="MBW7453699.1"/>
    </source>
</evidence>
<evidence type="ECO:0000256" key="5">
    <source>
        <dbReference type="ARBA" id="ARBA00023002"/>
    </source>
</evidence>
<dbReference type="PANTHER" id="PTHR42913">
    <property type="entry name" value="APOPTOSIS-INDUCING FACTOR 1"/>
    <property type="match status" value="1"/>
</dbReference>
<reference evidence="7 8" key="1">
    <citation type="submission" date="2021-07" db="EMBL/GenBank/DDBJ databases">
        <title>Paenibacillus radiodurans sp. nov., isolated from the southeastern edge of Tengger Desert.</title>
        <authorList>
            <person name="Zhang G."/>
        </authorList>
    </citation>
    <scope>NUCLEOTIDE SEQUENCE [LARGE SCALE GENOMIC DNA]</scope>
    <source>
        <strain evidence="7 8">CCM 7311</strain>
    </source>
</reference>
<dbReference type="Gene3D" id="3.50.50.100">
    <property type="match status" value="1"/>
</dbReference>
<dbReference type="PRINTS" id="PR00368">
    <property type="entry name" value="FADPNR"/>
</dbReference>
<dbReference type="SUPFAM" id="SSF51905">
    <property type="entry name" value="FAD/NAD(P)-binding domain"/>
    <property type="match status" value="1"/>
</dbReference>